<protein>
    <submittedName>
        <fullName evidence="1">Uncharacterized protein</fullName>
    </submittedName>
</protein>
<comment type="caution">
    <text evidence="1">The sequence shown here is derived from an EMBL/GenBank/DDBJ whole genome shotgun (WGS) entry which is preliminary data.</text>
</comment>
<keyword evidence="2" id="KW-1185">Reference proteome</keyword>
<name>A0A841MFW1_9BACT</name>
<proteinExistence type="predicted"/>
<evidence type="ECO:0000313" key="2">
    <source>
        <dbReference type="Proteomes" id="UP000588604"/>
    </source>
</evidence>
<dbReference type="EMBL" id="JACIJO010000002">
    <property type="protein sequence ID" value="MBB6326220.1"/>
    <property type="molecule type" value="Genomic_DNA"/>
</dbReference>
<gene>
    <name evidence="1" type="ORF">FHS59_001848</name>
</gene>
<dbReference type="Proteomes" id="UP000588604">
    <property type="component" value="Unassembled WGS sequence"/>
</dbReference>
<organism evidence="1 2">
    <name type="scientific">Algoriphagus iocasae</name>
    <dbReference type="NCBI Taxonomy" id="1836499"/>
    <lineage>
        <taxon>Bacteria</taxon>
        <taxon>Pseudomonadati</taxon>
        <taxon>Bacteroidota</taxon>
        <taxon>Cytophagia</taxon>
        <taxon>Cytophagales</taxon>
        <taxon>Cyclobacteriaceae</taxon>
        <taxon>Algoriphagus</taxon>
    </lineage>
</organism>
<dbReference type="AlphaFoldDB" id="A0A841MFW1"/>
<reference evidence="1 2" key="1">
    <citation type="submission" date="2020-08" db="EMBL/GenBank/DDBJ databases">
        <title>Genomic Encyclopedia of Type Strains, Phase IV (KMG-IV): sequencing the most valuable type-strain genomes for metagenomic binning, comparative biology and taxonomic classification.</title>
        <authorList>
            <person name="Goeker M."/>
        </authorList>
    </citation>
    <scope>NUCLEOTIDE SEQUENCE [LARGE SCALE GENOMIC DNA]</scope>
    <source>
        <strain evidence="1 2">DSM 102044</strain>
    </source>
</reference>
<evidence type="ECO:0000313" key="1">
    <source>
        <dbReference type="EMBL" id="MBB6326220.1"/>
    </source>
</evidence>
<accession>A0A841MFW1</accession>
<sequence length="33" mass="3887">MVFLILVHQLKEVDTKNPKFIFGQKGFVFIFDS</sequence>